<dbReference type="Gene3D" id="2.80.10.50">
    <property type="match status" value="1"/>
</dbReference>
<keyword evidence="3" id="KW-1185">Reference proteome</keyword>
<dbReference type="CDD" id="cd23454">
    <property type="entry name" value="beta-trefoil_Ricin_GllA-1"/>
    <property type="match status" value="1"/>
</dbReference>
<proteinExistence type="predicted"/>
<dbReference type="Proteomes" id="UP000605846">
    <property type="component" value="Unassembled WGS sequence"/>
</dbReference>
<feature type="domain" description="Ricin B lectin" evidence="1">
    <location>
        <begin position="5"/>
        <end position="126"/>
    </location>
</feature>
<reference evidence="2" key="1">
    <citation type="submission" date="2020-01" db="EMBL/GenBank/DDBJ databases">
        <title>Genome Sequencing of Three Apophysomyces-Like Fungal Strains Confirms a Novel Fungal Genus in the Mucoromycota with divergent Burkholderia-like Endosymbiotic Bacteria.</title>
        <authorList>
            <person name="Stajich J.E."/>
            <person name="Macias A.M."/>
            <person name="Carter-House D."/>
            <person name="Lovett B."/>
            <person name="Kasson L.R."/>
            <person name="Berry K."/>
            <person name="Grigoriev I."/>
            <person name="Chang Y."/>
            <person name="Spatafora J."/>
            <person name="Kasson M.T."/>
        </authorList>
    </citation>
    <scope>NUCLEOTIDE SEQUENCE</scope>
    <source>
        <strain evidence="2">NRRL A-21654</strain>
    </source>
</reference>
<comment type="caution">
    <text evidence="2">The sequence shown here is derived from an EMBL/GenBank/DDBJ whole genome shotgun (WGS) entry which is preliminary data.</text>
</comment>
<gene>
    <name evidence="2" type="ORF">EC973_007708</name>
</gene>
<dbReference type="EMBL" id="JABAYA010000006">
    <property type="protein sequence ID" value="KAF7731877.1"/>
    <property type="molecule type" value="Genomic_DNA"/>
</dbReference>
<accession>A0A8H7BVH4</accession>
<dbReference type="InterPro" id="IPR035992">
    <property type="entry name" value="Ricin_B-like_lectins"/>
</dbReference>
<dbReference type="AlphaFoldDB" id="A0A8H7BVH4"/>
<protein>
    <recommendedName>
        <fullName evidence="1">Ricin B lectin domain-containing protein</fullName>
    </recommendedName>
</protein>
<dbReference type="SUPFAM" id="SSF50370">
    <property type="entry name" value="Ricin B-like lectins"/>
    <property type="match status" value="1"/>
</dbReference>
<organism evidence="2 3">
    <name type="scientific">Apophysomyces ossiformis</name>
    <dbReference type="NCBI Taxonomy" id="679940"/>
    <lineage>
        <taxon>Eukaryota</taxon>
        <taxon>Fungi</taxon>
        <taxon>Fungi incertae sedis</taxon>
        <taxon>Mucoromycota</taxon>
        <taxon>Mucoromycotina</taxon>
        <taxon>Mucoromycetes</taxon>
        <taxon>Mucorales</taxon>
        <taxon>Mucorineae</taxon>
        <taxon>Mucoraceae</taxon>
        <taxon>Apophysomyces</taxon>
    </lineage>
</organism>
<evidence type="ECO:0000313" key="3">
    <source>
        <dbReference type="Proteomes" id="UP000605846"/>
    </source>
</evidence>
<dbReference type="InterPro" id="IPR000772">
    <property type="entry name" value="Ricin_B_lectin"/>
</dbReference>
<dbReference type="OrthoDB" id="9895617at2759"/>
<evidence type="ECO:0000313" key="2">
    <source>
        <dbReference type="EMBL" id="KAF7731877.1"/>
    </source>
</evidence>
<name>A0A8H7BVH4_9FUNG</name>
<sequence>MRCKAKAMAIDVSGGSMTNDAHIIIWPQKYVDSINQLWIHEDGFLINKKSGLVIDIRGGDIKKDKLIIQYARKPGLAHNQRWKYQDGYIFPAADPNLVLDIKGGDYKETNPIYLNRKDPQSQTQQWLIEPFHNEKSDAELALLCPSPLQQTSLFPKPEELYDCYRSIYREQKPNPTSSELAGAAAFKAMKTYIANQKSKDEPIINDSARSTLEKMVHQEVLRLLEDRHQEGDRVQLVRSAEQAAQSYFVREYEVI</sequence>
<dbReference type="Pfam" id="PF00652">
    <property type="entry name" value="Ricin_B_lectin"/>
    <property type="match status" value="1"/>
</dbReference>
<dbReference type="PROSITE" id="PS50231">
    <property type="entry name" value="RICIN_B_LECTIN"/>
    <property type="match status" value="1"/>
</dbReference>
<dbReference type="Pfam" id="PF12585">
    <property type="entry name" value="DUF3759"/>
    <property type="match status" value="1"/>
</dbReference>
<evidence type="ECO:0000259" key="1">
    <source>
        <dbReference type="Pfam" id="PF00652"/>
    </source>
</evidence>
<dbReference type="InterPro" id="IPR022234">
    <property type="entry name" value="DUF3759"/>
</dbReference>